<gene>
    <name evidence="1" type="ORF">FB45DRAFT_1028975</name>
</gene>
<name>A0AAD7FN30_9AGAR</name>
<dbReference type="AlphaFoldDB" id="A0AAD7FN30"/>
<proteinExistence type="predicted"/>
<protein>
    <submittedName>
        <fullName evidence="1">Uncharacterized protein</fullName>
    </submittedName>
</protein>
<accession>A0AAD7FN30</accession>
<reference evidence="1" key="1">
    <citation type="submission" date="2023-03" db="EMBL/GenBank/DDBJ databases">
        <title>Massive genome expansion in bonnet fungi (Mycena s.s.) driven by repeated elements and novel gene families across ecological guilds.</title>
        <authorList>
            <consortium name="Lawrence Berkeley National Laboratory"/>
            <person name="Harder C.B."/>
            <person name="Miyauchi S."/>
            <person name="Viragh M."/>
            <person name="Kuo A."/>
            <person name="Thoen E."/>
            <person name="Andreopoulos B."/>
            <person name="Lu D."/>
            <person name="Skrede I."/>
            <person name="Drula E."/>
            <person name="Henrissat B."/>
            <person name="Morin E."/>
            <person name="Kohler A."/>
            <person name="Barry K."/>
            <person name="LaButti K."/>
            <person name="Morin E."/>
            <person name="Salamov A."/>
            <person name="Lipzen A."/>
            <person name="Mereny Z."/>
            <person name="Hegedus B."/>
            <person name="Baldrian P."/>
            <person name="Stursova M."/>
            <person name="Weitz H."/>
            <person name="Taylor A."/>
            <person name="Grigoriev I.V."/>
            <person name="Nagy L.G."/>
            <person name="Martin F."/>
            <person name="Kauserud H."/>
        </authorList>
    </citation>
    <scope>NUCLEOTIDE SEQUENCE</scope>
    <source>
        <strain evidence="1">9284</strain>
    </source>
</reference>
<dbReference type="EMBL" id="JARKIF010000010">
    <property type="protein sequence ID" value="KAJ7628911.1"/>
    <property type="molecule type" value="Genomic_DNA"/>
</dbReference>
<organism evidence="1 2">
    <name type="scientific">Roridomyces roridus</name>
    <dbReference type="NCBI Taxonomy" id="1738132"/>
    <lineage>
        <taxon>Eukaryota</taxon>
        <taxon>Fungi</taxon>
        <taxon>Dikarya</taxon>
        <taxon>Basidiomycota</taxon>
        <taxon>Agaricomycotina</taxon>
        <taxon>Agaricomycetes</taxon>
        <taxon>Agaricomycetidae</taxon>
        <taxon>Agaricales</taxon>
        <taxon>Marasmiineae</taxon>
        <taxon>Mycenaceae</taxon>
        <taxon>Roridomyces</taxon>
    </lineage>
</organism>
<dbReference type="Proteomes" id="UP001221142">
    <property type="component" value="Unassembled WGS sequence"/>
</dbReference>
<sequence length="132" mass="14812">MEYVQKLIALESAKAKSKELRKAAHQSRSDDAAYTTAKTKAEIAARHAKEKVVQPVQELELALVLTPEERWKPDSEQRTNALKDALQRKYLVAVNTLESVVVQGIFELTKMNQSGTGYKLHKHIAKSLQEAV</sequence>
<evidence type="ECO:0000313" key="2">
    <source>
        <dbReference type="Proteomes" id="UP001221142"/>
    </source>
</evidence>
<evidence type="ECO:0000313" key="1">
    <source>
        <dbReference type="EMBL" id="KAJ7628911.1"/>
    </source>
</evidence>
<comment type="caution">
    <text evidence="1">The sequence shown here is derived from an EMBL/GenBank/DDBJ whole genome shotgun (WGS) entry which is preliminary data.</text>
</comment>
<keyword evidence="2" id="KW-1185">Reference proteome</keyword>